<proteinExistence type="predicted"/>
<accession>A0A0A8XRE1</accession>
<evidence type="ECO:0000313" key="1">
    <source>
        <dbReference type="EMBL" id="JAD16504.1"/>
    </source>
</evidence>
<name>A0A0A8XRE1_ARUDO</name>
<organism evidence="1">
    <name type="scientific">Arundo donax</name>
    <name type="common">Giant reed</name>
    <name type="synonym">Donax arundinaceus</name>
    <dbReference type="NCBI Taxonomy" id="35708"/>
    <lineage>
        <taxon>Eukaryota</taxon>
        <taxon>Viridiplantae</taxon>
        <taxon>Streptophyta</taxon>
        <taxon>Embryophyta</taxon>
        <taxon>Tracheophyta</taxon>
        <taxon>Spermatophyta</taxon>
        <taxon>Magnoliopsida</taxon>
        <taxon>Liliopsida</taxon>
        <taxon>Poales</taxon>
        <taxon>Poaceae</taxon>
        <taxon>PACMAD clade</taxon>
        <taxon>Arundinoideae</taxon>
        <taxon>Arundineae</taxon>
        <taxon>Arundo</taxon>
    </lineage>
</organism>
<reference evidence="1" key="2">
    <citation type="journal article" date="2015" name="Data Brief">
        <title>Shoot transcriptome of the giant reed, Arundo donax.</title>
        <authorList>
            <person name="Barrero R.A."/>
            <person name="Guerrero F.D."/>
            <person name="Moolhuijzen P."/>
            <person name="Goolsby J.A."/>
            <person name="Tidwell J."/>
            <person name="Bellgard S.E."/>
            <person name="Bellgard M.I."/>
        </authorList>
    </citation>
    <scope>NUCLEOTIDE SEQUENCE</scope>
    <source>
        <tissue evidence="1">Shoot tissue taken approximately 20 cm above the soil surface</tissue>
    </source>
</reference>
<protein>
    <submittedName>
        <fullName evidence="1">Uncharacterized protein</fullName>
    </submittedName>
</protein>
<reference evidence="1" key="1">
    <citation type="submission" date="2014-09" db="EMBL/GenBank/DDBJ databases">
        <authorList>
            <person name="Magalhaes I.L.F."/>
            <person name="Oliveira U."/>
            <person name="Santos F.R."/>
            <person name="Vidigal T.H.D.A."/>
            <person name="Brescovit A.D."/>
            <person name="Santos A.J."/>
        </authorList>
    </citation>
    <scope>NUCLEOTIDE SEQUENCE</scope>
    <source>
        <tissue evidence="1">Shoot tissue taken approximately 20 cm above the soil surface</tissue>
    </source>
</reference>
<sequence>MYMLRMIHGHKLDSTNLYRRTDYPGTAMAFTEKMMPNFD</sequence>
<dbReference type="EMBL" id="GBRH01281391">
    <property type="protein sequence ID" value="JAD16504.1"/>
    <property type="molecule type" value="Transcribed_RNA"/>
</dbReference>
<dbReference type="AlphaFoldDB" id="A0A0A8XRE1"/>